<feature type="compositionally biased region" description="Basic and acidic residues" evidence="1">
    <location>
        <begin position="203"/>
        <end position="212"/>
    </location>
</feature>
<proteinExistence type="predicted"/>
<feature type="compositionally biased region" description="Basic and acidic residues" evidence="1">
    <location>
        <begin position="167"/>
        <end position="193"/>
    </location>
</feature>
<accession>A0A392N020</accession>
<dbReference type="Proteomes" id="UP000265520">
    <property type="component" value="Unassembled WGS sequence"/>
</dbReference>
<feature type="compositionally biased region" description="Basic and acidic residues" evidence="1">
    <location>
        <begin position="10"/>
        <end position="24"/>
    </location>
</feature>
<keyword evidence="3" id="KW-1185">Reference proteome</keyword>
<feature type="compositionally biased region" description="Basic and acidic residues" evidence="1">
    <location>
        <begin position="110"/>
        <end position="160"/>
    </location>
</feature>
<organism evidence="2 3">
    <name type="scientific">Trifolium medium</name>
    <dbReference type="NCBI Taxonomy" id="97028"/>
    <lineage>
        <taxon>Eukaryota</taxon>
        <taxon>Viridiplantae</taxon>
        <taxon>Streptophyta</taxon>
        <taxon>Embryophyta</taxon>
        <taxon>Tracheophyta</taxon>
        <taxon>Spermatophyta</taxon>
        <taxon>Magnoliopsida</taxon>
        <taxon>eudicotyledons</taxon>
        <taxon>Gunneridae</taxon>
        <taxon>Pentapetalae</taxon>
        <taxon>rosids</taxon>
        <taxon>fabids</taxon>
        <taxon>Fabales</taxon>
        <taxon>Fabaceae</taxon>
        <taxon>Papilionoideae</taxon>
        <taxon>50 kb inversion clade</taxon>
        <taxon>NPAAA clade</taxon>
        <taxon>Hologalegina</taxon>
        <taxon>IRL clade</taxon>
        <taxon>Trifolieae</taxon>
        <taxon>Trifolium</taxon>
    </lineage>
</organism>
<reference evidence="2 3" key="1">
    <citation type="journal article" date="2018" name="Front. Plant Sci.">
        <title>Red Clover (Trifolium pratense) and Zigzag Clover (T. medium) - A Picture of Genomic Similarities and Differences.</title>
        <authorList>
            <person name="Dluhosova J."/>
            <person name="Istvanek J."/>
            <person name="Nedelnik J."/>
            <person name="Repkova J."/>
        </authorList>
    </citation>
    <scope>NUCLEOTIDE SEQUENCE [LARGE SCALE GENOMIC DNA]</scope>
    <source>
        <strain evidence="3">cv. 10/8</strain>
        <tissue evidence="2">Leaf</tissue>
    </source>
</reference>
<comment type="caution">
    <text evidence="2">The sequence shown here is derived from an EMBL/GenBank/DDBJ whole genome shotgun (WGS) entry which is preliminary data.</text>
</comment>
<evidence type="ECO:0000256" key="1">
    <source>
        <dbReference type="SAM" id="MobiDB-lite"/>
    </source>
</evidence>
<feature type="non-terminal residue" evidence="2">
    <location>
        <position position="212"/>
    </location>
</feature>
<protein>
    <submittedName>
        <fullName evidence="2">Uncharacterized protein</fullName>
    </submittedName>
</protein>
<evidence type="ECO:0000313" key="2">
    <source>
        <dbReference type="EMBL" id="MCH91844.1"/>
    </source>
</evidence>
<gene>
    <name evidence="2" type="ORF">A2U01_0012774</name>
</gene>
<name>A0A392N020_9FABA</name>
<evidence type="ECO:0000313" key="3">
    <source>
        <dbReference type="Proteomes" id="UP000265520"/>
    </source>
</evidence>
<dbReference type="AlphaFoldDB" id="A0A392N020"/>
<dbReference type="EMBL" id="LXQA010021281">
    <property type="protein sequence ID" value="MCH91844.1"/>
    <property type="molecule type" value="Genomic_DNA"/>
</dbReference>
<feature type="region of interest" description="Disordered" evidence="1">
    <location>
        <begin position="93"/>
        <end position="212"/>
    </location>
</feature>
<feature type="region of interest" description="Disordered" evidence="1">
    <location>
        <begin position="1"/>
        <end position="31"/>
    </location>
</feature>
<sequence length="212" mass="24643">MKEITTQSKKASETKRVEKKVHETPKRKHQRELVEVTSKIEVEPITPIKEVERKEPLELTSPPNMVNEILKVEEKHEEKEGQKHIQVLEATVAKGKDDRGHQYVQKKNNKKEFETQKTLEEDKVVKKMEEAKVVKSEETKDGCTFKRQDEKTTQASKFDKASSGSKRVGEKVHQTSERKDQRELEEVTSKMRVEQPTTVEKTPTNRDNEIPK</sequence>